<dbReference type="SUPFAM" id="SSF160975">
    <property type="entry name" value="AF1531-like"/>
    <property type="match status" value="1"/>
</dbReference>
<dbReference type="InterPro" id="IPR007003">
    <property type="entry name" value="DUF655"/>
</dbReference>
<gene>
    <name evidence="1" type="ORF">HA222_02245</name>
    <name evidence="2" type="ORF">J4478_00685</name>
</gene>
<dbReference type="EMBL" id="JAGVWB010000005">
    <property type="protein sequence ID" value="MBS3057900.1"/>
    <property type="molecule type" value="Genomic_DNA"/>
</dbReference>
<proteinExistence type="predicted"/>
<protein>
    <submittedName>
        <fullName evidence="1">DUF655 domain-containing protein</fullName>
    </submittedName>
</protein>
<dbReference type="Pfam" id="PF04919">
    <property type="entry name" value="DUF655"/>
    <property type="match status" value="1"/>
</dbReference>
<dbReference type="PANTHER" id="PTHR40734:SF1">
    <property type="entry name" value="DNA-BINDING PROTEIN"/>
    <property type="match status" value="1"/>
</dbReference>
<sequence>MPNEEYAIVLDYLAKGKSSSFKSEPVAQVLGTDYFTLLEVVPKEALKSMEKVYVGKDKRDKILQIKKRVSFKELTSTAVSELENAVEKLIVEEEQKFVKFFNTAGAITIKRHQLELLPGLGKKHMHDILSERQKKPFESLKEIEERVPLMPNPLHILVKRILEELKGDDPKHFLFARPPAIEQSFGYRRF</sequence>
<dbReference type="Gene3D" id="1.10.150.280">
    <property type="entry name" value="AF1531-like domain"/>
    <property type="match status" value="1"/>
</dbReference>
<evidence type="ECO:0000313" key="3">
    <source>
        <dbReference type="Proteomes" id="UP000590964"/>
    </source>
</evidence>
<dbReference type="Proteomes" id="UP000590964">
    <property type="component" value="Unassembled WGS sequence"/>
</dbReference>
<reference evidence="1" key="1">
    <citation type="journal article" date="2020" name="bioRxiv">
        <title>A rank-normalized archaeal taxonomy based on genome phylogeny resolves widespread incomplete and uneven classifications.</title>
        <authorList>
            <person name="Rinke C."/>
            <person name="Chuvochina M."/>
            <person name="Mussig A.J."/>
            <person name="Chaumeil P.-A."/>
            <person name="Waite D.W."/>
            <person name="Whitman W.B."/>
            <person name="Parks D.H."/>
            <person name="Hugenholtz P."/>
        </authorList>
    </citation>
    <scope>NUCLEOTIDE SEQUENCE</scope>
    <source>
        <strain evidence="1">UBA10191</strain>
    </source>
</reference>
<dbReference type="Gene3D" id="2.40.50.140">
    <property type="entry name" value="Nucleic acid-binding proteins"/>
    <property type="match status" value="1"/>
</dbReference>
<reference evidence="2" key="2">
    <citation type="submission" date="2021-03" db="EMBL/GenBank/DDBJ databases">
        <authorList>
            <person name="Jaffe A."/>
        </authorList>
    </citation>
    <scope>NUCLEOTIDE SEQUENCE</scope>
    <source>
        <strain evidence="2">RIFCSPLOWO2_01_FULL_43_13</strain>
    </source>
</reference>
<dbReference type="Proteomes" id="UP000680185">
    <property type="component" value="Unassembled WGS sequence"/>
</dbReference>
<organism evidence="1 3">
    <name type="scientific">Candidatus Iainarchaeum sp</name>
    <dbReference type="NCBI Taxonomy" id="3101447"/>
    <lineage>
        <taxon>Archaea</taxon>
        <taxon>Candidatus Iainarchaeota</taxon>
        <taxon>Candidatus Iainarchaeia</taxon>
        <taxon>Candidatus Iainarchaeales</taxon>
        <taxon>Candidatus Iainarchaeaceae</taxon>
        <taxon>Candidatus Iainarchaeum</taxon>
    </lineage>
</organism>
<evidence type="ECO:0000313" key="2">
    <source>
        <dbReference type="EMBL" id="MBS3057900.1"/>
    </source>
</evidence>
<evidence type="ECO:0000313" key="1">
    <source>
        <dbReference type="EMBL" id="HIH21464.1"/>
    </source>
</evidence>
<name>A0A7J4JVG8_9ARCH</name>
<dbReference type="EMBL" id="DUFW01000032">
    <property type="protein sequence ID" value="HIH21464.1"/>
    <property type="molecule type" value="Genomic_DNA"/>
</dbReference>
<dbReference type="AlphaFoldDB" id="A0A7J4JVG8"/>
<accession>A0A7J4JVG8</accession>
<reference evidence="2" key="3">
    <citation type="submission" date="2021-05" db="EMBL/GenBank/DDBJ databases">
        <title>Protein family content uncovers lineage relationships and bacterial pathway maintenance mechanisms in DPANN archaea.</title>
        <authorList>
            <person name="Castelle C.J."/>
            <person name="Meheust R."/>
            <person name="Jaffe A.L."/>
            <person name="Seitz K."/>
            <person name="Gong X."/>
            <person name="Baker B.J."/>
            <person name="Banfield J.F."/>
        </authorList>
    </citation>
    <scope>NUCLEOTIDE SEQUENCE</scope>
    <source>
        <strain evidence="2">RIFCSPLOWO2_01_FULL_43_13</strain>
    </source>
</reference>
<comment type="caution">
    <text evidence="1">The sequence shown here is derived from an EMBL/GenBank/DDBJ whole genome shotgun (WGS) entry which is preliminary data.</text>
</comment>
<dbReference type="InterPro" id="IPR012340">
    <property type="entry name" value="NA-bd_OB-fold"/>
</dbReference>
<dbReference type="PANTHER" id="PTHR40734">
    <property type="entry name" value="TRNA-SPECIFIC ADENOSINE DEAMINASE-RELATED"/>
    <property type="match status" value="1"/>
</dbReference>